<protein>
    <recommendedName>
        <fullName evidence="1">Bro-N domain-containing protein</fullName>
    </recommendedName>
</protein>
<dbReference type="HOGENOM" id="CLU_114099_0_0_6"/>
<dbReference type="AlphaFoldDB" id="A0A0H2Z8B2"/>
<evidence type="ECO:0000313" key="2">
    <source>
        <dbReference type="EMBL" id="ABJ10321.1"/>
    </source>
</evidence>
<dbReference type="SMART" id="SM01040">
    <property type="entry name" value="Bro-N"/>
    <property type="match status" value="1"/>
</dbReference>
<dbReference type="PANTHER" id="PTHR36180">
    <property type="entry name" value="DNA-BINDING PROTEIN-RELATED-RELATED"/>
    <property type="match status" value="1"/>
</dbReference>
<sequence>MSDAPLHYSRFTHHHRVLRAVLLDEEGWFVLSDLARLLGRYLGGRAPAALCDEAPWPLATAEQREHLFALCHVLERHLDTDQWRLAWLHDERHGPRQDCLVSESGLYALLWLAVPGAARGLRRWVSGSVLPRLRSQSHPKATPQRAVLHWKTAEIDTLHWQGKTWIPLSDCPQLLDRPRPLIRA</sequence>
<dbReference type="PROSITE" id="PS51750">
    <property type="entry name" value="BRO_N"/>
    <property type="match status" value="1"/>
</dbReference>
<dbReference type="RefSeq" id="WP_003140549.1">
    <property type="nucleotide sequence ID" value="NC_008463.1"/>
</dbReference>
<feature type="domain" description="Bro-N" evidence="1">
    <location>
        <begin position="1"/>
        <end position="137"/>
    </location>
</feature>
<accession>A0A0H2Z8B2</accession>
<dbReference type="BioCyc" id="PAER208963:G1G74-4156-MONOMER"/>
<organism evidence="2 3">
    <name type="scientific">Pseudomonas aeruginosa (strain UCBPP-PA14)</name>
    <dbReference type="NCBI Taxonomy" id="208963"/>
    <lineage>
        <taxon>Bacteria</taxon>
        <taxon>Pseudomonadati</taxon>
        <taxon>Pseudomonadota</taxon>
        <taxon>Gammaproteobacteria</taxon>
        <taxon>Pseudomonadales</taxon>
        <taxon>Pseudomonadaceae</taxon>
        <taxon>Pseudomonas</taxon>
    </lineage>
</organism>
<gene>
    <name evidence="2" type="ordered locus">PA14_49500</name>
</gene>
<dbReference type="Proteomes" id="UP000000653">
    <property type="component" value="Chromosome"/>
</dbReference>
<proteinExistence type="predicted"/>
<evidence type="ECO:0000313" key="3">
    <source>
        <dbReference type="Proteomes" id="UP000000653"/>
    </source>
</evidence>
<name>A0A0H2Z8B2_PSEAB</name>
<dbReference type="EMBL" id="CP000438">
    <property type="protein sequence ID" value="ABJ10321.1"/>
    <property type="molecule type" value="Genomic_DNA"/>
</dbReference>
<evidence type="ECO:0000259" key="1">
    <source>
        <dbReference type="PROSITE" id="PS51750"/>
    </source>
</evidence>
<dbReference type="KEGG" id="pau:PA14_49500"/>
<dbReference type="InterPro" id="IPR003497">
    <property type="entry name" value="BRO_N_domain"/>
</dbReference>
<reference evidence="2 3" key="1">
    <citation type="journal article" date="2006" name="Genome Biol.">
        <title>Genomic analysis reveals that Pseudomonas aeruginosa virulence is combinatorial.</title>
        <authorList>
            <person name="Lee D.G."/>
            <person name="Urbach J.M."/>
            <person name="Wu G."/>
            <person name="Liberati N.T."/>
            <person name="Feinbaum R.L."/>
            <person name="Miyata S."/>
            <person name="Diggins L.T."/>
            <person name="He J."/>
            <person name="Saucier M."/>
            <person name="Deziel E."/>
            <person name="Friedman L."/>
            <person name="Li L."/>
            <person name="Grills G."/>
            <person name="Montgomery K."/>
            <person name="Kucherlapati R."/>
            <person name="Rahme L.G."/>
            <person name="Ausubel F.M."/>
        </authorList>
    </citation>
    <scope>NUCLEOTIDE SEQUENCE [LARGE SCALE GENOMIC DNA]</scope>
    <source>
        <strain evidence="2 3">UCBPP-PA14</strain>
    </source>
</reference>
<dbReference type="PANTHER" id="PTHR36180:SF2">
    <property type="entry name" value="BRO FAMILY PROTEIN"/>
    <property type="match status" value="1"/>
</dbReference>